<dbReference type="PANTHER" id="PTHR35271:SF1">
    <property type="entry name" value="ABC TRANSPORTER, SUBSTRATE-BINDING LIPOPROTEIN"/>
    <property type="match status" value="1"/>
</dbReference>
<gene>
    <name evidence="1" type="ORF">EAH89_14250</name>
</gene>
<evidence type="ECO:0008006" key="3">
    <source>
        <dbReference type="Google" id="ProtNLM"/>
    </source>
</evidence>
<protein>
    <recommendedName>
        <fullName evidence="3">ABC transporter substrate-binding protein</fullName>
    </recommendedName>
</protein>
<dbReference type="AlphaFoldDB" id="A0A502G1B7"/>
<evidence type="ECO:0000313" key="1">
    <source>
        <dbReference type="EMBL" id="TPG55717.1"/>
    </source>
</evidence>
<name>A0A502G1B7_9PROT</name>
<organism evidence="1 2">
    <name type="scientific">Muricoccus nepalensis</name>
    <dbReference type="NCBI Taxonomy" id="1854500"/>
    <lineage>
        <taxon>Bacteria</taxon>
        <taxon>Pseudomonadati</taxon>
        <taxon>Pseudomonadota</taxon>
        <taxon>Alphaproteobacteria</taxon>
        <taxon>Acetobacterales</taxon>
        <taxon>Roseomonadaceae</taxon>
        <taxon>Muricoccus</taxon>
    </lineage>
</organism>
<dbReference type="Gene3D" id="3.40.50.2300">
    <property type="match status" value="2"/>
</dbReference>
<dbReference type="CDD" id="cd06325">
    <property type="entry name" value="PBP1_ABC_unchar_transporter"/>
    <property type="match status" value="1"/>
</dbReference>
<dbReference type="EMBL" id="RCZP01000012">
    <property type="protein sequence ID" value="TPG55717.1"/>
    <property type="molecule type" value="Genomic_DNA"/>
</dbReference>
<reference evidence="1 2" key="1">
    <citation type="journal article" date="2019" name="Environ. Microbiol.">
        <title>Species interactions and distinct microbial communities in high Arctic permafrost affected cryosols are associated with the CH4 and CO2 gas fluxes.</title>
        <authorList>
            <person name="Altshuler I."/>
            <person name="Hamel J."/>
            <person name="Turney S."/>
            <person name="Magnuson E."/>
            <person name="Levesque R."/>
            <person name="Greer C."/>
            <person name="Whyte L.G."/>
        </authorList>
    </citation>
    <scope>NUCLEOTIDE SEQUENCE [LARGE SCALE GENOMIC DNA]</scope>
    <source>
        <strain evidence="1 2">S9.3B</strain>
    </source>
</reference>
<proteinExistence type="predicted"/>
<accession>A0A502G1B7</accession>
<evidence type="ECO:0000313" key="2">
    <source>
        <dbReference type="Proteomes" id="UP000317078"/>
    </source>
</evidence>
<dbReference type="OrthoDB" id="9776955at2"/>
<dbReference type="PANTHER" id="PTHR35271">
    <property type="entry name" value="ABC TRANSPORTER, SUBSTRATE-BINDING LIPOPROTEIN-RELATED"/>
    <property type="match status" value="1"/>
</dbReference>
<keyword evidence="2" id="KW-1185">Reference proteome</keyword>
<dbReference type="InterPro" id="IPR007487">
    <property type="entry name" value="ABC_transpt-TYRBP-like"/>
</dbReference>
<dbReference type="Pfam" id="PF04392">
    <property type="entry name" value="ABC_sub_bind"/>
    <property type="match status" value="1"/>
</dbReference>
<dbReference type="Proteomes" id="UP000317078">
    <property type="component" value="Unassembled WGS sequence"/>
</dbReference>
<sequence>MLVQVSQPPFGVRGGAGAVVRRTAVRIGALFSGDPSHPDHPAFLEGLAALGYVEGRNLSIDARFDGGHLDRLPVLAAELAAAPVDMIIAMGAVHRRAAQQAAPGVPIVFAAVVDPVAVGLVAEAGRPDGNATGVTTFDPDEAQEGLRLLRTLIPDVRRLAVLGDAGVPDALPNVARAAAAAEGLIAQVHLLRGLDDLEDAFAAMRAARADAFVGLGVPIVRVHGARIAALAWAARLPTLLARDAAAFGPLLACGTSFAAASRNVAKLVHRILRGERAGDIPVERVVRPELVVNLDLAREFGFVIPPAVLGRTTHVRAAG</sequence>
<comment type="caution">
    <text evidence="1">The sequence shown here is derived from an EMBL/GenBank/DDBJ whole genome shotgun (WGS) entry which is preliminary data.</text>
</comment>